<reference evidence="7" key="1">
    <citation type="journal article" date="2014" name="Int. J. Syst. Evol. Microbiol.">
        <title>Complete genome sequence of Corynebacterium casei LMG S-19264T (=DSM 44701T), isolated from a smear-ripened cheese.</title>
        <authorList>
            <consortium name="US DOE Joint Genome Institute (JGI-PGF)"/>
            <person name="Walter F."/>
            <person name="Albersmeier A."/>
            <person name="Kalinowski J."/>
            <person name="Ruckert C."/>
        </authorList>
    </citation>
    <scope>NUCLEOTIDE SEQUENCE</scope>
    <source>
        <strain evidence="7">NBRC 108769</strain>
    </source>
</reference>
<feature type="transmembrane region" description="Helical" evidence="5">
    <location>
        <begin position="318"/>
        <end position="340"/>
    </location>
</feature>
<proteinExistence type="predicted"/>
<dbReference type="InterPro" id="IPR050301">
    <property type="entry name" value="NTE"/>
</dbReference>
<feature type="domain" description="PNPLA" evidence="6">
    <location>
        <begin position="14"/>
        <end position="238"/>
    </location>
</feature>
<keyword evidence="2 4" id="KW-0442">Lipid degradation</keyword>
<dbReference type="InterPro" id="IPR016035">
    <property type="entry name" value="Acyl_Trfase/lysoPLipase"/>
</dbReference>
<evidence type="ECO:0000259" key="6">
    <source>
        <dbReference type="PROSITE" id="PS51635"/>
    </source>
</evidence>
<dbReference type="PROSITE" id="PS51635">
    <property type="entry name" value="PNPLA"/>
    <property type="match status" value="1"/>
</dbReference>
<keyword evidence="5" id="KW-0472">Membrane</keyword>
<feature type="active site" description="Proton acceptor" evidence="4">
    <location>
        <position position="225"/>
    </location>
</feature>
<evidence type="ECO:0000256" key="4">
    <source>
        <dbReference type="PROSITE-ProRule" id="PRU01161"/>
    </source>
</evidence>
<dbReference type="GO" id="GO:0016042">
    <property type="term" value="P:lipid catabolic process"/>
    <property type="evidence" value="ECO:0007669"/>
    <property type="project" value="UniProtKB-UniRule"/>
</dbReference>
<sequence length="551" mass="62244">MKKLPKKPFESIALCMSGGGYRAASFHLGAMSYLNRVDLLENVKAISTVSGGTITGVVYALFKERGETFDQIYDRLIYQLRNRDLIKEGIAKLKLDGEWQNKTKRRNLINAFSEIYDEHFTEGATFSEFTEDGKSHLKLVVFNATEFNHGINFRFQNRGALGNNYVKVPKAIQGEIKLADIIAASSCFPGGFEPIGFPGDFLHAASNGLEELKSEKYLEDVGLMDGGIYDNQGIDAIQLSEVRNSEKHDLIIISDVSSPDMSGFEFYKDGKMEGLRTKNVKSVIQSIRRITTGVLLTLSVLIIGAIIIAWMAGFQNNIGTGIGIALLSVGIVLLAGFLIGRAFVKGLGRKIGNFIKKQVPEFYYQHLSALNLTDYKVGDYEPLIMDRIKSLLMLLQDVFLKQIRRLNYGKIYNSVDYEHRRISNLSKELTEDNFNNRTKRFQSLPNCPEHMKKPYPDLLGKELASTISEAAGFGTNLWFTEDDELNRMLDKLIISGQFNMCFNLIVYILELQQDEDYKEYSPLIKAEVETLLQNLLNDWDLFVANPRFLIN</sequence>
<keyword evidence="5" id="KW-0812">Transmembrane</keyword>
<keyword evidence="8" id="KW-1185">Reference proteome</keyword>
<dbReference type="GO" id="GO:0016787">
    <property type="term" value="F:hydrolase activity"/>
    <property type="evidence" value="ECO:0007669"/>
    <property type="project" value="UniProtKB-UniRule"/>
</dbReference>
<evidence type="ECO:0000313" key="8">
    <source>
        <dbReference type="Proteomes" id="UP001156666"/>
    </source>
</evidence>
<dbReference type="Pfam" id="PF01734">
    <property type="entry name" value="Patatin"/>
    <property type="match status" value="1"/>
</dbReference>
<dbReference type="PANTHER" id="PTHR14226:SF78">
    <property type="entry name" value="SLR0060 PROTEIN"/>
    <property type="match status" value="1"/>
</dbReference>
<keyword evidence="5" id="KW-1133">Transmembrane helix</keyword>
<evidence type="ECO:0000313" key="7">
    <source>
        <dbReference type="EMBL" id="GLR15505.1"/>
    </source>
</evidence>
<evidence type="ECO:0000256" key="1">
    <source>
        <dbReference type="ARBA" id="ARBA00022801"/>
    </source>
</evidence>
<evidence type="ECO:0000256" key="5">
    <source>
        <dbReference type="SAM" id="Phobius"/>
    </source>
</evidence>
<evidence type="ECO:0000256" key="3">
    <source>
        <dbReference type="ARBA" id="ARBA00023098"/>
    </source>
</evidence>
<dbReference type="RefSeq" id="WP_235292397.1">
    <property type="nucleotide sequence ID" value="NZ_BSOH01000001.1"/>
</dbReference>
<feature type="transmembrane region" description="Helical" evidence="5">
    <location>
        <begin position="290"/>
        <end position="312"/>
    </location>
</feature>
<dbReference type="PANTHER" id="PTHR14226">
    <property type="entry name" value="NEUROPATHY TARGET ESTERASE/SWISS CHEESE D.MELANOGASTER"/>
    <property type="match status" value="1"/>
</dbReference>
<keyword evidence="3 4" id="KW-0443">Lipid metabolism</keyword>
<evidence type="ECO:0000256" key="2">
    <source>
        <dbReference type="ARBA" id="ARBA00022963"/>
    </source>
</evidence>
<dbReference type="InterPro" id="IPR002641">
    <property type="entry name" value="PNPLA_dom"/>
</dbReference>
<protein>
    <recommendedName>
        <fullName evidence="6">PNPLA domain-containing protein</fullName>
    </recommendedName>
</protein>
<feature type="active site" description="Nucleophile" evidence="4">
    <location>
        <position position="50"/>
    </location>
</feature>
<dbReference type="Proteomes" id="UP001156666">
    <property type="component" value="Unassembled WGS sequence"/>
</dbReference>
<dbReference type="AlphaFoldDB" id="A0AA37SK57"/>
<dbReference type="Gene3D" id="3.40.1090.10">
    <property type="entry name" value="Cytosolic phospholipase A2 catalytic domain"/>
    <property type="match status" value="1"/>
</dbReference>
<comment type="caution">
    <text evidence="7">The sequence shown here is derived from an EMBL/GenBank/DDBJ whole genome shotgun (WGS) entry which is preliminary data.</text>
</comment>
<feature type="short sequence motif" description="DGA/G" evidence="4">
    <location>
        <begin position="225"/>
        <end position="227"/>
    </location>
</feature>
<dbReference type="EMBL" id="BSOH01000001">
    <property type="protein sequence ID" value="GLR15505.1"/>
    <property type="molecule type" value="Genomic_DNA"/>
</dbReference>
<gene>
    <name evidence="7" type="ORF">GCM10007940_01200</name>
</gene>
<comment type="caution">
    <text evidence="4">Lacks conserved residue(s) required for the propagation of feature annotation.</text>
</comment>
<dbReference type="SUPFAM" id="SSF52151">
    <property type="entry name" value="FabD/lysophospholipase-like"/>
    <property type="match status" value="1"/>
</dbReference>
<accession>A0AA37SK57</accession>
<reference evidence="7" key="2">
    <citation type="submission" date="2023-01" db="EMBL/GenBank/DDBJ databases">
        <title>Draft genome sequence of Portibacter lacus strain NBRC 108769.</title>
        <authorList>
            <person name="Sun Q."/>
            <person name="Mori K."/>
        </authorList>
    </citation>
    <scope>NUCLEOTIDE SEQUENCE</scope>
    <source>
        <strain evidence="7">NBRC 108769</strain>
    </source>
</reference>
<name>A0AA37SK57_9BACT</name>
<organism evidence="7 8">
    <name type="scientific">Portibacter lacus</name>
    <dbReference type="NCBI Taxonomy" id="1099794"/>
    <lineage>
        <taxon>Bacteria</taxon>
        <taxon>Pseudomonadati</taxon>
        <taxon>Bacteroidota</taxon>
        <taxon>Saprospiria</taxon>
        <taxon>Saprospirales</taxon>
        <taxon>Haliscomenobacteraceae</taxon>
        <taxon>Portibacter</taxon>
    </lineage>
</organism>
<keyword evidence="1 4" id="KW-0378">Hydrolase</keyword>